<dbReference type="Proteomes" id="UP001497444">
    <property type="component" value="Chromosome 1"/>
</dbReference>
<name>A0ABP0VNE5_9BRYO</name>
<dbReference type="EMBL" id="OZ020096">
    <property type="protein sequence ID" value="CAK9255722.1"/>
    <property type="molecule type" value="Genomic_DNA"/>
</dbReference>
<keyword evidence="2" id="KW-1185">Reference proteome</keyword>
<gene>
    <name evidence="1" type="ORF">CSSPJE1EN1_LOCUS1200</name>
</gene>
<reference evidence="1 2" key="1">
    <citation type="submission" date="2024-02" db="EMBL/GenBank/DDBJ databases">
        <authorList>
            <consortium name="ELIXIR-Norway"/>
            <consortium name="Elixir Norway"/>
        </authorList>
    </citation>
    <scope>NUCLEOTIDE SEQUENCE [LARGE SCALE GENOMIC DNA]</scope>
</reference>
<evidence type="ECO:0000313" key="2">
    <source>
        <dbReference type="Proteomes" id="UP001497444"/>
    </source>
</evidence>
<organism evidence="1 2">
    <name type="scientific">Sphagnum jensenii</name>
    <dbReference type="NCBI Taxonomy" id="128206"/>
    <lineage>
        <taxon>Eukaryota</taxon>
        <taxon>Viridiplantae</taxon>
        <taxon>Streptophyta</taxon>
        <taxon>Embryophyta</taxon>
        <taxon>Bryophyta</taxon>
        <taxon>Sphagnophytina</taxon>
        <taxon>Sphagnopsida</taxon>
        <taxon>Sphagnales</taxon>
        <taxon>Sphagnaceae</taxon>
        <taxon>Sphagnum</taxon>
    </lineage>
</organism>
<protein>
    <submittedName>
        <fullName evidence="1">Uncharacterized protein</fullName>
    </submittedName>
</protein>
<proteinExistence type="predicted"/>
<evidence type="ECO:0000313" key="1">
    <source>
        <dbReference type="EMBL" id="CAK9255722.1"/>
    </source>
</evidence>
<accession>A0ABP0VNE5</accession>
<sequence>MQYRATEAIACRPGSQSCIAAKPVASQACLLLPSSKERVQKAKGRKDGKKAGVISVGLAGMMTVSPDRCNTEQKRGEGGGEQQWECWEGIHATLRGNTGLQAFNKLPAITSSFAAASCCNTTQSVTSLVTAAATPQSSTNLSTY</sequence>